<dbReference type="EMBL" id="JBHSDK010000062">
    <property type="protein sequence ID" value="MFC4338119.1"/>
    <property type="molecule type" value="Genomic_DNA"/>
</dbReference>
<feature type="domain" description="Ferritin-like" evidence="1">
    <location>
        <begin position="20"/>
        <end position="191"/>
    </location>
</feature>
<name>A0ABV8U5L5_9ACTN</name>
<gene>
    <name evidence="2" type="ORF">ACFPET_23275</name>
</gene>
<organism evidence="2 3">
    <name type="scientific">Salininema proteolyticum</name>
    <dbReference type="NCBI Taxonomy" id="1607685"/>
    <lineage>
        <taxon>Bacteria</taxon>
        <taxon>Bacillati</taxon>
        <taxon>Actinomycetota</taxon>
        <taxon>Actinomycetes</taxon>
        <taxon>Glycomycetales</taxon>
        <taxon>Glycomycetaceae</taxon>
        <taxon>Salininema</taxon>
    </lineage>
</organism>
<dbReference type="Gene3D" id="1.20.1260.10">
    <property type="match status" value="1"/>
</dbReference>
<dbReference type="InterPro" id="IPR059125">
    <property type="entry name" value="Ferritin_actino"/>
</dbReference>
<reference evidence="3" key="1">
    <citation type="journal article" date="2019" name="Int. J. Syst. Evol. Microbiol.">
        <title>The Global Catalogue of Microorganisms (GCM) 10K type strain sequencing project: providing services to taxonomists for standard genome sequencing and annotation.</title>
        <authorList>
            <consortium name="The Broad Institute Genomics Platform"/>
            <consortium name="The Broad Institute Genome Sequencing Center for Infectious Disease"/>
            <person name="Wu L."/>
            <person name="Ma J."/>
        </authorList>
    </citation>
    <scope>NUCLEOTIDE SEQUENCE [LARGE SCALE GENOMIC DNA]</scope>
    <source>
        <strain evidence="3">IBRC-M 10908</strain>
    </source>
</reference>
<sequence>MDNELEPPRPASPESTQSLLQLFLMYQLRTFDRYSANVGFAPDFDRHFRLAQSAGSAVDGLAAIAAQIEKNGSVPHYSKQFEPSVDTYHGATVARDWLEVVVKLYVGGSIARDFFHDAGEALPEEVRDTLRDALAKSDVEEFAAEEVRTAIAGDETASGRLSLWGRRIAGEALNLMQQVVSLDAALGELAVPDGDVAGLVKSLNRRHQERMKAVGLNN</sequence>
<proteinExistence type="predicted"/>
<accession>A0ABV8U5L5</accession>
<evidence type="ECO:0000259" key="1">
    <source>
        <dbReference type="Pfam" id="PF13794"/>
    </source>
</evidence>
<keyword evidence="3" id="KW-1185">Reference proteome</keyword>
<protein>
    <submittedName>
        <fullName evidence="2">Ferritin-like fold-containing protein</fullName>
    </submittedName>
</protein>
<dbReference type="Proteomes" id="UP001595823">
    <property type="component" value="Unassembled WGS sequence"/>
</dbReference>
<dbReference type="InterPro" id="IPR012347">
    <property type="entry name" value="Ferritin-like"/>
</dbReference>
<evidence type="ECO:0000313" key="2">
    <source>
        <dbReference type="EMBL" id="MFC4338119.1"/>
    </source>
</evidence>
<evidence type="ECO:0000313" key="3">
    <source>
        <dbReference type="Proteomes" id="UP001595823"/>
    </source>
</evidence>
<dbReference type="RefSeq" id="WP_380625857.1">
    <property type="nucleotide sequence ID" value="NZ_JBHSDK010000062.1"/>
</dbReference>
<dbReference type="Pfam" id="PF13794">
    <property type="entry name" value="MiaE_2"/>
    <property type="match status" value="1"/>
</dbReference>
<comment type="caution">
    <text evidence="2">The sequence shown here is derived from an EMBL/GenBank/DDBJ whole genome shotgun (WGS) entry which is preliminary data.</text>
</comment>